<dbReference type="AlphaFoldDB" id="A0ABD1FZ39"/>
<evidence type="ECO:0000313" key="3">
    <source>
        <dbReference type="Proteomes" id="UP001567538"/>
    </source>
</evidence>
<dbReference type="InterPro" id="IPR036249">
    <property type="entry name" value="Thioredoxin-like_sf"/>
</dbReference>
<comment type="caution">
    <text evidence="2">The sequence shown here is derived from an EMBL/GenBank/DDBJ whole genome shotgun (WGS) entry which is preliminary data.</text>
</comment>
<evidence type="ECO:0000313" key="2">
    <source>
        <dbReference type="EMBL" id="KAL1537120.1"/>
    </source>
</evidence>
<evidence type="ECO:0000259" key="1">
    <source>
        <dbReference type="Pfam" id="PF00085"/>
    </source>
</evidence>
<dbReference type="SUPFAM" id="SSF52833">
    <property type="entry name" value="Thioredoxin-like"/>
    <property type="match status" value="1"/>
</dbReference>
<dbReference type="CDD" id="cd02947">
    <property type="entry name" value="TRX_family"/>
    <property type="match status" value="1"/>
</dbReference>
<dbReference type="Proteomes" id="UP001567538">
    <property type="component" value="Unassembled WGS sequence"/>
</dbReference>
<name>A0ABD1FZ39_SALDI</name>
<proteinExistence type="predicted"/>
<dbReference type="Gene3D" id="3.40.30.10">
    <property type="entry name" value="Glutaredoxin"/>
    <property type="match status" value="1"/>
</dbReference>
<protein>
    <recommendedName>
        <fullName evidence="1">Thioredoxin domain-containing protein</fullName>
    </recommendedName>
</protein>
<accession>A0ABD1FZ39</accession>
<keyword evidence="3" id="KW-1185">Reference proteome</keyword>
<dbReference type="EMBL" id="JBEAFC010000011">
    <property type="protein sequence ID" value="KAL1537120.1"/>
    <property type="molecule type" value="Genomic_DNA"/>
</dbReference>
<gene>
    <name evidence="2" type="ORF">AAHA92_29674</name>
</gene>
<sequence>MTNATLQNAAPKTPHVLFVKLDVDDLLGLQSVARHYKIKVFPSIVFFKENNVIERLETTEEEDVAALITLHDAAALEQQRRRRRRAQRLIKIKQRRRRPWGVGRIRGQRGRL</sequence>
<dbReference type="Pfam" id="PF00085">
    <property type="entry name" value="Thioredoxin"/>
    <property type="match status" value="1"/>
</dbReference>
<organism evidence="2 3">
    <name type="scientific">Salvia divinorum</name>
    <name type="common">Maria pastora</name>
    <name type="synonym">Diviner's sage</name>
    <dbReference type="NCBI Taxonomy" id="28513"/>
    <lineage>
        <taxon>Eukaryota</taxon>
        <taxon>Viridiplantae</taxon>
        <taxon>Streptophyta</taxon>
        <taxon>Embryophyta</taxon>
        <taxon>Tracheophyta</taxon>
        <taxon>Spermatophyta</taxon>
        <taxon>Magnoliopsida</taxon>
        <taxon>eudicotyledons</taxon>
        <taxon>Gunneridae</taxon>
        <taxon>Pentapetalae</taxon>
        <taxon>asterids</taxon>
        <taxon>lamiids</taxon>
        <taxon>Lamiales</taxon>
        <taxon>Lamiaceae</taxon>
        <taxon>Nepetoideae</taxon>
        <taxon>Mentheae</taxon>
        <taxon>Salviinae</taxon>
        <taxon>Salvia</taxon>
        <taxon>Salvia subgen. Calosphace</taxon>
    </lineage>
</organism>
<feature type="domain" description="Thioredoxin" evidence="1">
    <location>
        <begin position="5"/>
        <end position="66"/>
    </location>
</feature>
<reference evidence="2 3" key="1">
    <citation type="submission" date="2024-06" db="EMBL/GenBank/DDBJ databases">
        <title>A chromosome level genome sequence of Diviner's sage (Salvia divinorum).</title>
        <authorList>
            <person name="Ford S.A."/>
            <person name="Ro D.-K."/>
            <person name="Ness R.W."/>
            <person name="Phillips M.A."/>
        </authorList>
    </citation>
    <scope>NUCLEOTIDE SEQUENCE [LARGE SCALE GENOMIC DNA]</scope>
    <source>
        <strain evidence="2">SAF-2024a</strain>
        <tissue evidence="2">Leaf</tissue>
    </source>
</reference>
<dbReference type="InterPro" id="IPR013766">
    <property type="entry name" value="Thioredoxin_domain"/>
</dbReference>